<name>A0AAD4MQ01_9BILA</name>
<accession>A0AAD4MQ01</accession>
<evidence type="ECO:0000313" key="3">
    <source>
        <dbReference type="EMBL" id="KAI1701238.1"/>
    </source>
</evidence>
<keyword evidence="2" id="KW-1133">Transmembrane helix</keyword>
<dbReference type="Proteomes" id="UP001201812">
    <property type="component" value="Unassembled WGS sequence"/>
</dbReference>
<keyword evidence="2" id="KW-0812">Transmembrane</keyword>
<sequence>MIPSSTVASSAPYYYKGGLHGGYPPRISQRPSQPPDLKTPANQSSNEGTMAGLYFGICGVLFVICLIVVFWGVHHTLYTNPDRFRP</sequence>
<feature type="region of interest" description="Disordered" evidence="1">
    <location>
        <begin position="22"/>
        <end position="44"/>
    </location>
</feature>
<dbReference type="EMBL" id="JAKKPZ010000123">
    <property type="protein sequence ID" value="KAI1701238.1"/>
    <property type="molecule type" value="Genomic_DNA"/>
</dbReference>
<evidence type="ECO:0000313" key="4">
    <source>
        <dbReference type="Proteomes" id="UP001201812"/>
    </source>
</evidence>
<reference evidence="3" key="1">
    <citation type="submission" date="2022-01" db="EMBL/GenBank/DDBJ databases">
        <title>Genome Sequence Resource for Two Populations of Ditylenchus destructor, the Migratory Endoparasitic Phytonematode.</title>
        <authorList>
            <person name="Zhang H."/>
            <person name="Lin R."/>
            <person name="Xie B."/>
        </authorList>
    </citation>
    <scope>NUCLEOTIDE SEQUENCE</scope>
    <source>
        <strain evidence="3">BazhouSP</strain>
    </source>
</reference>
<proteinExistence type="predicted"/>
<keyword evidence="4" id="KW-1185">Reference proteome</keyword>
<keyword evidence="2" id="KW-0472">Membrane</keyword>
<feature type="transmembrane region" description="Helical" evidence="2">
    <location>
        <begin position="53"/>
        <end position="73"/>
    </location>
</feature>
<evidence type="ECO:0000256" key="2">
    <source>
        <dbReference type="SAM" id="Phobius"/>
    </source>
</evidence>
<dbReference type="AlphaFoldDB" id="A0AAD4MQ01"/>
<gene>
    <name evidence="3" type="ORF">DdX_16197</name>
</gene>
<comment type="caution">
    <text evidence="3">The sequence shown here is derived from an EMBL/GenBank/DDBJ whole genome shotgun (WGS) entry which is preliminary data.</text>
</comment>
<evidence type="ECO:0000256" key="1">
    <source>
        <dbReference type="SAM" id="MobiDB-lite"/>
    </source>
</evidence>
<protein>
    <submittedName>
        <fullName evidence="3">Uncharacterized protein</fullName>
    </submittedName>
</protein>
<organism evidence="3 4">
    <name type="scientific">Ditylenchus destructor</name>
    <dbReference type="NCBI Taxonomy" id="166010"/>
    <lineage>
        <taxon>Eukaryota</taxon>
        <taxon>Metazoa</taxon>
        <taxon>Ecdysozoa</taxon>
        <taxon>Nematoda</taxon>
        <taxon>Chromadorea</taxon>
        <taxon>Rhabditida</taxon>
        <taxon>Tylenchina</taxon>
        <taxon>Tylenchomorpha</taxon>
        <taxon>Sphaerularioidea</taxon>
        <taxon>Anguinidae</taxon>
        <taxon>Anguininae</taxon>
        <taxon>Ditylenchus</taxon>
    </lineage>
</organism>